<proteinExistence type="predicted"/>
<reference evidence="2 3" key="1">
    <citation type="submission" date="2019-01" db="EMBL/GenBank/DDBJ databases">
        <title>Sphingomonas mucosissima sp. nov. and Sphingomonas desiccabilis sp. nov., from biological soil crusts in the Colorado Plateau, USA.</title>
        <authorList>
            <person name="Zhu D."/>
        </authorList>
    </citation>
    <scope>NUCLEOTIDE SEQUENCE [LARGE SCALE GENOMIC DNA]</scope>
    <source>
        <strain evidence="2 3">CP1D</strain>
    </source>
</reference>
<dbReference type="InterPro" id="IPR046232">
    <property type="entry name" value="DUF6265"/>
</dbReference>
<protein>
    <recommendedName>
        <fullName evidence="1">DUF6265 domain-containing protein</fullName>
    </recommendedName>
</protein>
<evidence type="ECO:0000313" key="3">
    <source>
        <dbReference type="Proteomes" id="UP000292347"/>
    </source>
</evidence>
<keyword evidence="3" id="KW-1185">Reference proteome</keyword>
<evidence type="ECO:0000313" key="2">
    <source>
        <dbReference type="EMBL" id="RXZ31564.1"/>
    </source>
</evidence>
<comment type="caution">
    <text evidence="2">The sequence shown here is derived from an EMBL/GenBank/DDBJ whole genome shotgun (WGS) entry which is preliminary data.</text>
</comment>
<name>A0A4V1QP13_9SPHN</name>
<dbReference type="Pfam" id="PF19780">
    <property type="entry name" value="DUF6265"/>
    <property type="match status" value="1"/>
</dbReference>
<organism evidence="2 3">
    <name type="scientific">Sphingomonas desiccabilis</name>
    <dbReference type="NCBI Taxonomy" id="429134"/>
    <lineage>
        <taxon>Bacteria</taxon>
        <taxon>Pseudomonadati</taxon>
        <taxon>Pseudomonadota</taxon>
        <taxon>Alphaproteobacteria</taxon>
        <taxon>Sphingomonadales</taxon>
        <taxon>Sphingomonadaceae</taxon>
        <taxon>Sphingomonas</taxon>
    </lineage>
</organism>
<evidence type="ECO:0000259" key="1">
    <source>
        <dbReference type="Pfam" id="PF19780"/>
    </source>
</evidence>
<dbReference type="EMBL" id="SDPT01000002">
    <property type="protein sequence ID" value="RXZ31564.1"/>
    <property type="molecule type" value="Genomic_DNA"/>
</dbReference>
<feature type="domain" description="DUF6265" evidence="1">
    <location>
        <begin position="38"/>
        <end position="148"/>
    </location>
</feature>
<dbReference type="RefSeq" id="WP_129341808.1">
    <property type="nucleotide sequence ID" value="NZ_JACIDD010000002.1"/>
</dbReference>
<accession>A0A4V1QP13</accession>
<dbReference type="OrthoDB" id="7567258at2"/>
<sequence>MALTGIVAGLLLAFAGESQTRTSTPGAPPPQARIADLSWLTGQWHGEGYGGPATEVYSAPQAGGIAGHFLQEDGKGAVLFYELLQIVPRGQSLVYRLRHFNADLTGWEDAKGGKAVEFPLIAVEGNRFFFDGLTLVREGPDALTVWVRIAEEGASAREVPFRYRRVR</sequence>
<dbReference type="Proteomes" id="UP000292347">
    <property type="component" value="Unassembled WGS sequence"/>
</dbReference>
<dbReference type="AlphaFoldDB" id="A0A4V1QP13"/>
<gene>
    <name evidence="2" type="ORF">EO081_10000</name>
</gene>